<dbReference type="KEGG" id="shs:STEHIDRAFT_163242"/>
<sequence length="177" mass="18916">MAAPQQTNWPALSQALATVSAETALIPNAPAIVQNQQLHAQQQALAQQLQASNQQTQASFQQIQAILQQLQATVQQVQATVQQVQANQAETTTCLDGMPARIANATCELQLPLAYPPLPNNAAQPVGPGGPMPWTKLDIINYTAPQAADALAALGLPPQHTLILRRQSLARFFGFVL</sequence>
<evidence type="ECO:0000313" key="2">
    <source>
        <dbReference type="EMBL" id="EIM79988.1"/>
    </source>
</evidence>
<keyword evidence="3" id="KW-1185">Reference proteome</keyword>
<organism evidence="2 3">
    <name type="scientific">Stereum hirsutum (strain FP-91666)</name>
    <name type="common">White-rot fungus</name>
    <dbReference type="NCBI Taxonomy" id="721885"/>
    <lineage>
        <taxon>Eukaryota</taxon>
        <taxon>Fungi</taxon>
        <taxon>Dikarya</taxon>
        <taxon>Basidiomycota</taxon>
        <taxon>Agaricomycotina</taxon>
        <taxon>Agaricomycetes</taxon>
        <taxon>Russulales</taxon>
        <taxon>Stereaceae</taxon>
        <taxon>Stereum</taxon>
    </lineage>
</organism>
<dbReference type="EMBL" id="JH687400">
    <property type="protein sequence ID" value="EIM79988.1"/>
    <property type="molecule type" value="Genomic_DNA"/>
</dbReference>
<keyword evidence="1" id="KW-0175">Coiled coil</keyword>
<evidence type="ECO:0000313" key="3">
    <source>
        <dbReference type="Proteomes" id="UP000053927"/>
    </source>
</evidence>
<name>R7RYS9_STEHR</name>
<feature type="coiled-coil region" evidence="1">
    <location>
        <begin position="35"/>
        <end position="87"/>
    </location>
</feature>
<gene>
    <name evidence="2" type="ORF">STEHIDRAFT_163242</name>
</gene>
<accession>R7RYS9</accession>
<dbReference type="Proteomes" id="UP000053927">
    <property type="component" value="Unassembled WGS sequence"/>
</dbReference>
<reference evidence="3" key="1">
    <citation type="journal article" date="2012" name="Science">
        <title>The Paleozoic origin of enzymatic lignin decomposition reconstructed from 31 fungal genomes.</title>
        <authorList>
            <person name="Floudas D."/>
            <person name="Binder M."/>
            <person name="Riley R."/>
            <person name="Barry K."/>
            <person name="Blanchette R.A."/>
            <person name="Henrissat B."/>
            <person name="Martinez A.T."/>
            <person name="Otillar R."/>
            <person name="Spatafora J.W."/>
            <person name="Yadav J.S."/>
            <person name="Aerts A."/>
            <person name="Benoit I."/>
            <person name="Boyd A."/>
            <person name="Carlson A."/>
            <person name="Copeland A."/>
            <person name="Coutinho P.M."/>
            <person name="de Vries R.P."/>
            <person name="Ferreira P."/>
            <person name="Findley K."/>
            <person name="Foster B."/>
            <person name="Gaskell J."/>
            <person name="Glotzer D."/>
            <person name="Gorecki P."/>
            <person name="Heitman J."/>
            <person name="Hesse C."/>
            <person name="Hori C."/>
            <person name="Igarashi K."/>
            <person name="Jurgens J.A."/>
            <person name="Kallen N."/>
            <person name="Kersten P."/>
            <person name="Kohler A."/>
            <person name="Kuees U."/>
            <person name="Kumar T.K.A."/>
            <person name="Kuo A."/>
            <person name="LaButti K."/>
            <person name="Larrondo L.F."/>
            <person name="Lindquist E."/>
            <person name="Ling A."/>
            <person name="Lombard V."/>
            <person name="Lucas S."/>
            <person name="Lundell T."/>
            <person name="Martin R."/>
            <person name="McLaughlin D.J."/>
            <person name="Morgenstern I."/>
            <person name="Morin E."/>
            <person name="Murat C."/>
            <person name="Nagy L.G."/>
            <person name="Nolan M."/>
            <person name="Ohm R.A."/>
            <person name="Patyshakuliyeva A."/>
            <person name="Rokas A."/>
            <person name="Ruiz-Duenas F.J."/>
            <person name="Sabat G."/>
            <person name="Salamov A."/>
            <person name="Samejima M."/>
            <person name="Schmutz J."/>
            <person name="Slot J.C."/>
            <person name="St John F."/>
            <person name="Stenlid J."/>
            <person name="Sun H."/>
            <person name="Sun S."/>
            <person name="Syed K."/>
            <person name="Tsang A."/>
            <person name="Wiebenga A."/>
            <person name="Young D."/>
            <person name="Pisabarro A."/>
            <person name="Eastwood D.C."/>
            <person name="Martin F."/>
            <person name="Cullen D."/>
            <person name="Grigoriev I.V."/>
            <person name="Hibbett D.S."/>
        </authorList>
    </citation>
    <scope>NUCLEOTIDE SEQUENCE [LARGE SCALE GENOMIC DNA]</scope>
    <source>
        <strain evidence="3">FP-91666</strain>
    </source>
</reference>
<dbReference type="RefSeq" id="XP_007310972.1">
    <property type="nucleotide sequence ID" value="XM_007310910.1"/>
</dbReference>
<protein>
    <submittedName>
        <fullName evidence="2">Uncharacterized protein</fullName>
    </submittedName>
</protein>
<dbReference type="GeneID" id="18802265"/>
<dbReference type="AlphaFoldDB" id="R7RYS9"/>
<evidence type="ECO:0000256" key="1">
    <source>
        <dbReference type="SAM" id="Coils"/>
    </source>
</evidence>
<proteinExistence type="predicted"/>